<organism evidence="7 8">
    <name type="scientific">Paraburkholderia graminis (strain ATCC 700544 / DSM 17151 / LMG 18924 / NCIMB 13744 / C4D1M)</name>
    <dbReference type="NCBI Taxonomy" id="396598"/>
    <lineage>
        <taxon>Bacteria</taxon>
        <taxon>Pseudomonadati</taxon>
        <taxon>Pseudomonadota</taxon>
        <taxon>Betaproteobacteria</taxon>
        <taxon>Burkholderiales</taxon>
        <taxon>Burkholderiaceae</taxon>
        <taxon>Paraburkholderia</taxon>
    </lineage>
</organism>
<reference evidence="7 8" key="1">
    <citation type="submission" date="2008-03" db="EMBL/GenBank/DDBJ databases">
        <title>Sequencing of the draft genome and assembly of Burkholderia graminis C4D1M.</title>
        <authorList>
            <consortium name="US DOE Joint Genome Institute (JGI-PGF)"/>
            <person name="Copeland A."/>
            <person name="Lucas S."/>
            <person name="Lapidus A."/>
            <person name="Glavina del Rio T."/>
            <person name="Dalin E."/>
            <person name="Tice H."/>
            <person name="Bruce D."/>
            <person name="Goodwin L."/>
            <person name="Pitluck S."/>
            <person name="Larimer F."/>
            <person name="Land M.L."/>
            <person name="Hauser L."/>
            <person name="Tiedje J."/>
            <person name="Richardson P."/>
        </authorList>
    </citation>
    <scope>NUCLEOTIDE SEQUENCE [LARGE SCALE GENOMIC DNA]</scope>
    <source>
        <strain evidence="8">ATCC 700544 / DSM 17151 / LMG 18924 / NCIMB 13744 / C4D1M</strain>
    </source>
</reference>
<feature type="domain" description="ABC transmembrane type-1" evidence="6">
    <location>
        <begin position="12"/>
        <end position="66"/>
    </location>
</feature>
<dbReference type="GO" id="GO:0005886">
    <property type="term" value="C:plasma membrane"/>
    <property type="evidence" value="ECO:0007669"/>
    <property type="project" value="UniProtKB-SubCell"/>
</dbReference>
<dbReference type="Gene3D" id="1.10.3720.10">
    <property type="entry name" value="MetI-like"/>
    <property type="match status" value="1"/>
</dbReference>
<dbReference type="SUPFAM" id="SSF161098">
    <property type="entry name" value="MetI-like"/>
    <property type="match status" value="1"/>
</dbReference>
<comment type="caution">
    <text evidence="7">The sequence shown here is derived from an EMBL/GenBank/DDBJ whole genome shotgun (WGS) entry which is preliminary data.</text>
</comment>
<evidence type="ECO:0000256" key="2">
    <source>
        <dbReference type="ARBA" id="ARBA00022692"/>
    </source>
</evidence>
<evidence type="ECO:0000256" key="1">
    <source>
        <dbReference type="ARBA" id="ARBA00004651"/>
    </source>
</evidence>
<evidence type="ECO:0000259" key="6">
    <source>
        <dbReference type="Pfam" id="PF00528"/>
    </source>
</evidence>
<dbReference type="InterPro" id="IPR000515">
    <property type="entry name" value="MetI-like"/>
</dbReference>
<gene>
    <name evidence="7" type="ORF">BgramDRAFT_5567</name>
</gene>
<dbReference type="PANTHER" id="PTHR30614:SF21">
    <property type="entry name" value="AMINO ACID ABC TRANSPORTER PERMEASE"/>
    <property type="match status" value="1"/>
</dbReference>
<dbReference type="InterPro" id="IPR043429">
    <property type="entry name" value="ArtM/GltK/GlnP/TcyL/YhdX-like"/>
</dbReference>
<dbReference type="OrthoDB" id="9809799at2"/>
<keyword evidence="4 5" id="KW-0472">Membrane</keyword>
<evidence type="ECO:0000256" key="3">
    <source>
        <dbReference type="ARBA" id="ARBA00022989"/>
    </source>
</evidence>
<name>B1G899_PARG4</name>
<dbReference type="GO" id="GO:0006865">
    <property type="term" value="P:amino acid transport"/>
    <property type="evidence" value="ECO:0007669"/>
    <property type="project" value="TreeGrafter"/>
</dbReference>
<dbReference type="GO" id="GO:0055085">
    <property type="term" value="P:transmembrane transport"/>
    <property type="evidence" value="ECO:0007669"/>
    <property type="project" value="InterPro"/>
</dbReference>
<dbReference type="Pfam" id="PF00528">
    <property type="entry name" value="BPD_transp_1"/>
    <property type="match status" value="1"/>
</dbReference>
<protein>
    <submittedName>
        <fullName evidence="7">ABC-type amino acid transport system permease component-like protein</fullName>
    </submittedName>
</protein>
<evidence type="ECO:0000313" key="7">
    <source>
        <dbReference type="EMBL" id="EDT07598.1"/>
    </source>
</evidence>
<evidence type="ECO:0000256" key="5">
    <source>
        <dbReference type="SAM" id="Phobius"/>
    </source>
</evidence>
<evidence type="ECO:0000256" key="4">
    <source>
        <dbReference type="ARBA" id="ARBA00023136"/>
    </source>
</evidence>
<dbReference type="CDD" id="cd06261">
    <property type="entry name" value="TM_PBP2"/>
    <property type="match status" value="1"/>
</dbReference>
<proteinExistence type="predicted"/>
<accession>B1G899</accession>
<keyword evidence="2 5" id="KW-0812">Transmembrane</keyword>
<dbReference type="EMBL" id="ABLD01000025">
    <property type="protein sequence ID" value="EDT07598.1"/>
    <property type="molecule type" value="Genomic_DNA"/>
</dbReference>
<keyword evidence="8" id="KW-1185">Reference proteome</keyword>
<keyword evidence="3 5" id="KW-1133">Transmembrane helix</keyword>
<feature type="transmembrane region" description="Helical" evidence="5">
    <location>
        <begin position="6"/>
        <end position="24"/>
    </location>
</feature>
<evidence type="ECO:0000313" key="8">
    <source>
        <dbReference type="Proteomes" id="UP000005045"/>
    </source>
</evidence>
<dbReference type="Proteomes" id="UP000005045">
    <property type="component" value="Unassembled WGS sequence"/>
</dbReference>
<dbReference type="InterPro" id="IPR035906">
    <property type="entry name" value="MetI-like_sf"/>
</dbReference>
<dbReference type="AlphaFoldDB" id="B1G899"/>
<dbReference type="PANTHER" id="PTHR30614">
    <property type="entry name" value="MEMBRANE COMPONENT OF AMINO ACID ABC TRANSPORTER"/>
    <property type="match status" value="1"/>
</dbReference>
<sequence>MAWPTLTHVTVSGVVTLICALIVYQAAYLSEVIRSGIEAIPRGQFEAARALGLGYMTTLRQVIVPTFTAIERRMSAKRLEQSHLHRAVTDR</sequence>
<comment type="subcellular location">
    <subcellularLocation>
        <location evidence="1">Cell membrane</location>
        <topology evidence="1">Multi-pass membrane protein</topology>
    </subcellularLocation>
</comment>